<sequence length="79" mass="9360">MILHLRRMWNWAKLLLLFVVFTLLGYVLIGLIAEWLKPSYRFEEPSGRAVKVFSFDEPNQPTHGMSDGERLKLFYWTGE</sequence>
<gene>
    <name evidence="2" type="ORF">B0W44_13490</name>
</gene>
<evidence type="ECO:0000256" key="1">
    <source>
        <dbReference type="SAM" id="Phobius"/>
    </source>
</evidence>
<organism evidence="2 3">
    <name type="scientific">Novibacillus thermophilus</name>
    <dbReference type="NCBI Taxonomy" id="1471761"/>
    <lineage>
        <taxon>Bacteria</taxon>
        <taxon>Bacillati</taxon>
        <taxon>Bacillota</taxon>
        <taxon>Bacilli</taxon>
        <taxon>Bacillales</taxon>
        <taxon>Thermoactinomycetaceae</taxon>
        <taxon>Novibacillus</taxon>
    </lineage>
</organism>
<dbReference type="RefSeq" id="WP_077720478.1">
    <property type="nucleotide sequence ID" value="NZ_CP019699.1"/>
</dbReference>
<feature type="transmembrane region" description="Helical" evidence="1">
    <location>
        <begin position="12"/>
        <end position="33"/>
    </location>
</feature>
<keyword evidence="1" id="KW-0472">Membrane</keyword>
<dbReference type="KEGG" id="ntr:B0W44_13490"/>
<name>A0A1U9K9B8_9BACL</name>
<evidence type="ECO:0000313" key="3">
    <source>
        <dbReference type="Proteomes" id="UP000188603"/>
    </source>
</evidence>
<keyword evidence="3" id="KW-1185">Reference proteome</keyword>
<evidence type="ECO:0000313" key="2">
    <source>
        <dbReference type="EMBL" id="AQS56618.1"/>
    </source>
</evidence>
<reference evidence="2 3" key="1">
    <citation type="journal article" date="2015" name="Int. J. Syst. Evol. Microbiol.">
        <title>Novibacillus thermophilus gen. nov., sp. nov., a Gram-staining-negative and moderately thermophilic member of the family Thermoactinomycetaceae.</title>
        <authorList>
            <person name="Yang G."/>
            <person name="Chen J."/>
            <person name="Zhou S."/>
        </authorList>
    </citation>
    <scope>NUCLEOTIDE SEQUENCE [LARGE SCALE GENOMIC DNA]</scope>
    <source>
        <strain evidence="2 3">SG-1</strain>
    </source>
</reference>
<dbReference type="AlphaFoldDB" id="A0A1U9K9B8"/>
<keyword evidence="1" id="KW-0812">Transmembrane</keyword>
<keyword evidence="1" id="KW-1133">Transmembrane helix</keyword>
<protein>
    <recommendedName>
        <fullName evidence="4">DUF4227 domain-containing protein</fullName>
    </recommendedName>
</protein>
<dbReference type="Pfam" id="PF14004">
    <property type="entry name" value="DUF4227"/>
    <property type="match status" value="1"/>
</dbReference>
<dbReference type="STRING" id="1471761.B0W44_13490"/>
<dbReference type="Proteomes" id="UP000188603">
    <property type="component" value="Chromosome"/>
</dbReference>
<dbReference type="EMBL" id="CP019699">
    <property type="protein sequence ID" value="AQS56618.1"/>
    <property type="molecule type" value="Genomic_DNA"/>
</dbReference>
<dbReference type="OrthoDB" id="2691647at2"/>
<dbReference type="InterPro" id="IPR025321">
    <property type="entry name" value="DUF4227"/>
</dbReference>
<proteinExistence type="predicted"/>
<evidence type="ECO:0008006" key="4">
    <source>
        <dbReference type="Google" id="ProtNLM"/>
    </source>
</evidence>
<accession>A0A1U9K9B8</accession>